<accession>A0A0N9WDB6</accession>
<dbReference type="SMART" id="SM00873">
    <property type="entry name" value="B3_4"/>
    <property type="match status" value="1"/>
</dbReference>
<organism evidence="2 3">
    <name type="scientific">Pseudomonas fluorescens</name>
    <dbReference type="NCBI Taxonomy" id="294"/>
    <lineage>
        <taxon>Bacteria</taxon>
        <taxon>Pseudomonadati</taxon>
        <taxon>Pseudomonadota</taxon>
        <taxon>Gammaproteobacteria</taxon>
        <taxon>Pseudomonadales</taxon>
        <taxon>Pseudomonadaceae</taxon>
        <taxon>Pseudomonas</taxon>
    </lineage>
</organism>
<reference evidence="2 3" key="2">
    <citation type="journal article" date="2018" name="Nature">
        <title>Mutant phenotypes for thousands of bacterial genes of unknown function.</title>
        <authorList>
            <person name="Price M.N."/>
            <person name="Wetmore K.M."/>
            <person name="Waters R.J."/>
            <person name="Callaghan M."/>
            <person name="Ray J."/>
            <person name="Liu H."/>
            <person name="Kuehl J.V."/>
            <person name="Melnyk R.A."/>
            <person name="Lamson J.S."/>
            <person name="Suh Y."/>
            <person name="Carlson H.K."/>
            <person name="Esquivel Z."/>
            <person name="Sadeeshkumar H."/>
            <person name="Chakraborty R."/>
            <person name="Zane G.M."/>
            <person name="Rubin B.E."/>
            <person name="Wall J.D."/>
            <person name="Visel A."/>
            <person name="Bristow J."/>
            <person name="Blow M.J."/>
            <person name="Arkin A.P."/>
            <person name="Deutschbauer A.M."/>
        </authorList>
    </citation>
    <scope>NUCLEOTIDE SEQUENCE [LARGE SCALE GENOMIC DNA]</scope>
    <source>
        <strain evidence="2 3">FW300-N2C3</strain>
    </source>
</reference>
<dbReference type="Pfam" id="PF03483">
    <property type="entry name" value="B3_4"/>
    <property type="match status" value="1"/>
</dbReference>
<dbReference type="AlphaFoldDB" id="A0A0N9WDB6"/>
<dbReference type="SUPFAM" id="SSF56037">
    <property type="entry name" value="PheT/TilS domain"/>
    <property type="match status" value="1"/>
</dbReference>
<reference evidence="3" key="1">
    <citation type="submission" date="2015-09" db="EMBL/GenBank/DDBJ databases">
        <title>Whole genome sequence of Pseudomonas fluorescens FW300-N2C3.</title>
        <authorList>
            <person name="Ray J."/>
            <person name="Melnyk R."/>
            <person name="Deutschbauer A."/>
        </authorList>
    </citation>
    <scope>NUCLEOTIDE SEQUENCE [LARGE SCALE GENOMIC DNA]</scope>
    <source>
        <strain evidence="3">FW300-N2C3</strain>
    </source>
</reference>
<name>A0A0N9WDB6_PSEFL</name>
<dbReference type="PANTHER" id="PTHR39209">
    <property type="match status" value="1"/>
</dbReference>
<dbReference type="Proteomes" id="UP000059425">
    <property type="component" value="Chromosome"/>
</dbReference>
<protein>
    <recommendedName>
        <fullName evidence="1">B3/B4 tRNA-binding domain-containing protein</fullName>
    </recommendedName>
</protein>
<dbReference type="RefSeq" id="WP_060742433.1">
    <property type="nucleotide sequence ID" value="NZ_CP012831.1"/>
</dbReference>
<feature type="domain" description="B3/B4 tRNA-binding" evidence="1">
    <location>
        <begin position="61"/>
        <end position="217"/>
    </location>
</feature>
<dbReference type="GO" id="GO:0003723">
    <property type="term" value="F:RNA binding"/>
    <property type="evidence" value="ECO:0007669"/>
    <property type="project" value="InterPro"/>
</dbReference>
<sequence length="239" mass="25898">MLSVLPLIDQAVAELAPEFRALSIVVGAAPLANPEVAQAALDRACKAVQEGGPSWGEAHLAAWAETFRKFGAKPQRTPCSAEALRKRVLRDGSLPSLDPIVDLYNAISIEYAIPVGGENIEAYVGSPRLVVADGTEPFDTMKEGAPAFEYPDPGEVVWRDDKGVTCRRWNWRQGVRTRLGADAKCMWFILESLPAMPLEALTEAGDKLIEGLQQMMPGAQIESSLIGPGAKWSTDHCKE</sequence>
<dbReference type="PANTHER" id="PTHR39209:SF2">
    <property type="entry name" value="CYTOPLASMIC PROTEIN"/>
    <property type="match status" value="1"/>
</dbReference>
<gene>
    <name evidence="2" type="ORF">AO356_27165</name>
</gene>
<evidence type="ECO:0000313" key="2">
    <source>
        <dbReference type="EMBL" id="ALI10336.1"/>
    </source>
</evidence>
<dbReference type="InterPro" id="IPR005146">
    <property type="entry name" value="B3/B4_tRNA-bd"/>
</dbReference>
<evidence type="ECO:0000259" key="1">
    <source>
        <dbReference type="SMART" id="SM00873"/>
    </source>
</evidence>
<dbReference type="GO" id="GO:0004826">
    <property type="term" value="F:phenylalanine-tRNA ligase activity"/>
    <property type="evidence" value="ECO:0007669"/>
    <property type="project" value="InterPro"/>
</dbReference>
<dbReference type="EMBL" id="CP012831">
    <property type="protein sequence ID" value="ALI10336.1"/>
    <property type="molecule type" value="Genomic_DNA"/>
</dbReference>
<dbReference type="InterPro" id="IPR020825">
    <property type="entry name" value="Phe-tRNA_synthase-like_B3/B4"/>
</dbReference>
<evidence type="ECO:0000313" key="3">
    <source>
        <dbReference type="Proteomes" id="UP000059425"/>
    </source>
</evidence>
<proteinExistence type="predicted"/>
<dbReference type="Gene3D" id="3.50.40.10">
    <property type="entry name" value="Phenylalanyl-trna Synthetase, Chain B, domain 3"/>
    <property type="match status" value="1"/>
</dbReference>
<dbReference type="OrthoDB" id="276580at2"/>